<dbReference type="STRING" id="105984.A0A427XT87"/>
<dbReference type="InterPro" id="IPR003527">
    <property type="entry name" value="MAP_kinase_CS"/>
</dbReference>
<evidence type="ECO:0000256" key="11">
    <source>
        <dbReference type="RuleBase" id="RU000304"/>
    </source>
</evidence>
<dbReference type="Gene3D" id="3.30.200.20">
    <property type="entry name" value="Phosphorylase Kinase, domain 1"/>
    <property type="match status" value="1"/>
</dbReference>
<dbReference type="PANTHER" id="PTHR24055">
    <property type="entry name" value="MITOGEN-ACTIVATED PROTEIN KINASE"/>
    <property type="match status" value="1"/>
</dbReference>
<comment type="subcellular location">
    <subcellularLocation>
        <location evidence="2">Nucleus</location>
    </subcellularLocation>
</comment>
<comment type="catalytic activity">
    <reaction evidence="12">
        <text>L-threonyl-[protein] + ATP = O-phospho-L-threonyl-[protein] + ADP + H(+)</text>
        <dbReference type="Rhea" id="RHEA:46608"/>
        <dbReference type="Rhea" id="RHEA-COMP:11060"/>
        <dbReference type="Rhea" id="RHEA-COMP:11605"/>
        <dbReference type="ChEBI" id="CHEBI:15378"/>
        <dbReference type="ChEBI" id="CHEBI:30013"/>
        <dbReference type="ChEBI" id="CHEBI:30616"/>
        <dbReference type="ChEBI" id="CHEBI:61977"/>
        <dbReference type="ChEBI" id="CHEBI:456216"/>
        <dbReference type="EC" id="2.7.11.24"/>
    </reaction>
</comment>
<keyword evidence="6 10" id="KW-0547">Nucleotide-binding</keyword>
<dbReference type="InterPro" id="IPR011009">
    <property type="entry name" value="Kinase-like_dom_sf"/>
</dbReference>
<evidence type="ECO:0000256" key="13">
    <source>
        <dbReference type="SAM" id="MobiDB-lite"/>
    </source>
</evidence>
<name>A0A427XT87_9TREE</name>
<evidence type="ECO:0000256" key="8">
    <source>
        <dbReference type="ARBA" id="ARBA00022840"/>
    </source>
</evidence>
<evidence type="ECO:0000256" key="5">
    <source>
        <dbReference type="ARBA" id="ARBA00022679"/>
    </source>
</evidence>
<dbReference type="InterPro" id="IPR050117">
    <property type="entry name" value="MAPK"/>
</dbReference>
<dbReference type="EMBL" id="RSCE01000006">
    <property type="protein sequence ID" value="RSH81961.1"/>
    <property type="molecule type" value="Genomic_DNA"/>
</dbReference>
<dbReference type="Pfam" id="PF00069">
    <property type="entry name" value="Pkinase"/>
    <property type="match status" value="1"/>
</dbReference>
<feature type="compositionally biased region" description="Basic and acidic residues" evidence="13">
    <location>
        <begin position="409"/>
        <end position="424"/>
    </location>
</feature>
<dbReference type="GeneID" id="39592703"/>
<dbReference type="FunFam" id="1.10.510.10:FF:000013">
    <property type="entry name" value="Mitogen-activated protein kinase"/>
    <property type="match status" value="1"/>
</dbReference>
<dbReference type="SMART" id="SM00220">
    <property type="entry name" value="S_TKc"/>
    <property type="match status" value="1"/>
</dbReference>
<feature type="domain" description="Protein kinase" evidence="14">
    <location>
        <begin position="22"/>
        <end position="321"/>
    </location>
</feature>
<comment type="activity regulation">
    <text evidence="12">Activated by threonine and tyrosine phosphorylation.</text>
</comment>
<evidence type="ECO:0000313" key="15">
    <source>
        <dbReference type="EMBL" id="RSH81961.1"/>
    </source>
</evidence>
<keyword evidence="7 12" id="KW-0418">Kinase</keyword>
<dbReference type="PROSITE" id="PS00107">
    <property type="entry name" value="PROTEIN_KINASE_ATP"/>
    <property type="match status" value="1"/>
</dbReference>
<dbReference type="Gene3D" id="1.10.510.10">
    <property type="entry name" value="Transferase(Phosphotransferase) domain 1"/>
    <property type="match status" value="1"/>
</dbReference>
<dbReference type="CDD" id="cd07857">
    <property type="entry name" value="STKc_MPK1"/>
    <property type="match status" value="1"/>
</dbReference>
<dbReference type="GO" id="GO:0005634">
    <property type="term" value="C:nucleus"/>
    <property type="evidence" value="ECO:0007669"/>
    <property type="project" value="UniProtKB-SubCell"/>
</dbReference>
<sequence length="431" mass="48435">MDATPRQVFQTTNNVYVLQQPWQLVKELGQGAYGCVASARHGQTGETCAVKKVTNVFTKKILTKRCLRELRLLHHFRGHKNITCLYDMDIVFDPPGSGMFNEVYLYEELMEADLHAIIRSGQPLSDAHFQSFVYQTLCGLKYIHSANVLHRDLKPGNLLVNADCELKICDFGLARGFQPGAVQTDQGQAGFMTEYVATRWYRAPEIMLSFANYTSSIDMWSVGCILAELLGGKPIFKGEDYVDQLNRILDLLGTPTEETLRRVGSPRAQDYIRSLPIKPRIKFKSLYPQATPLALDLLEKMLCFDPARRITCQEALEHPYFSVWHDPVDEPSCEVPFDFGFEREDSTNGMRDLIVEEVRSFRNLVRQHAVPVEPAHPQGGHDLPKAPAPPQQPGAGVGPAFNEVANNAVDKEEHPSSALERELQHGVAVKQ</sequence>
<dbReference type="OrthoDB" id="192887at2759"/>
<dbReference type="InterPro" id="IPR000719">
    <property type="entry name" value="Prot_kinase_dom"/>
</dbReference>
<dbReference type="PROSITE" id="PS00108">
    <property type="entry name" value="PROTEIN_KINASE_ST"/>
    <property type="match status" value="1"/>
</dbReference>
<evidence type="ECO:0000259" key="14">
    <source>
        <dbReference type="PROSITE" id="PS50011"/>
    </source>
</evidence>
<keyword evidence="5 12" id="KW-0808">Transferase</keyword>
<keyword evidence="9" id="KW-0539">Nucleus</keyword>
<dbReference type="PRINTS" id="PR01773">
    <property type="entry name" value="P38MAPKINASE"/>
</dbReference>
<dbReference type="EC" id="2.7.11.24" evidence="3 12"/>
<evidence type="ECO:0000256" key="7">
    <source>
        <dbReference type="ARBA" id="ARBA00022777"/>
    </source>
</evidence>
<protein>
    <recommendedName>
        <fullName evidence="3 12">Mitogen-activated protein kinase</fullName>
        <ecNumber evidence="3 12">2.7.11.24</ecNumber>
    </recommendedName>
</protein>
<evidence type="ECO:0000256" key="2">
    <source>
        <dbReference type="ARBA" id="ARBA00004123"/>
    </source>
</evidence>
<dbReference type="InterPro" id="IPR017441">
    <property type="entry name" value="Protein_kinase_ATP_BS"/>
</dbReference>
<gene>
    <name evidence="15" type="primary">MPK1</name>
    <name evidence="15" type="ORF">EHS24_008160</name>
</gene>
<evidence type="ECO:0000256" key="10">
    <source>
        <dbReference type="PROSITE-ProRule" id="PRU10141"/>
    </source>
</evidence>
<accession>A0A427XT87</accession>
<comment type="caution">
    <text evidence="15">The sequence shown here is derived from an EMBL/GenBank/DDBJ whole genome shotgun (WGS) entry which is preliminary data.</text>
</comment>
<evidence type="ECO:0000256" key="12">
    <source>
        <dbReference type="RuleBase" id="RU361165"/>
    </source>
</evidence>
<keyword evidence="4 11" id="KW-0723">Serine/threonine-protein kinase</keyword>
<comment type="similarity">
    <text evidence="12">Belongs to the protein kinase superfamily. Ser/Thr protein kinase family. MAP kinase subfamily.</text>
</comment>
<evidence type="ECO:0000256" key="6">
    <source>
        <dbReference type="ARBA" id="ARBA00022741"/>
    </source>
</evidence>
<feature type="region of interest" description="Disordered" evidence="13">
    <location>
        <begin position="373"/>
        <end position="431"/>
    </location>
</feature>
<dbReference type="GO" id="GO:0005524">
    <property type="term" value="F:ATP binding"/>
    <property type="evidence" value="ECO:0007669"/>
    <property type="project" value="UniProtKB-UniRule"/>
</dbReference>
<dbReference type="InterPro" id="IPR008352">
    <property type="entry name" value="MAPK_HOG-like"/>
</dbReference>
<evidence type="ECO:0000256" key="1">
    <source>
        <dbReference type="ARBA" id="ARBA00001946"/>
    </source>
</evidence>
<organism evidence="15 16">
    <name type="scientific">Apiotrichum porosum</name>
    <dbReference type="NCBI Taxonomy" id="105984"/>
    <lineage>
        <taxon>Eukaryota</taxon>
        <taxon>Fungi</taxon>
        <taxon>Dikarya</taxon>
        <taxon>Basidiomycota</taxon>
        <taxon>Agaricomycotina</taxon>
        <taxon>Tremellomycetes</taxon>
        <taxon>Trichosporonales</taxon>
        <taxon>Trichosporonaceae</taxon>
        <taxon>Apiotrichum</taxon>
    </lineage>
</organism>
<keyword evidence="8 10" id="KW-0067">ATP-binding</keyword>
<evidence type="ECO:0000256" key="9">
    <source>
        <dbReference type="ARBA" id="ARBA00023242"/>
    </source>
</evidence>
<dbReference type="RefSeq" id="XP_028476416.1">
    <property type="nucleotide sequence ID" value="XM_028623483.1"/>
</dbReference>
<dbReference type="PROSITE" id="PS50011">
    <property type="entry name" value="PROTEIN_KINASE_DOM"/>
    <property type="match status" value="1"/>
</dbReference>
<dbReference type="PROSITE" id="PS01351">
    <property type="entry name" value="MAPK"/>
    <property type="match status" value="1"/>
</dbReference>
<keyword evidence="12" id="KW-0460">Magnesium</keyword>
<dbReference type="InterPro" id="IPR008271">
    <property type="entry name" value="Ser/Thr_kinase_AS"/>
</dbReference>
<proteinExistence type="inferred from homology"/>
<feature type="binding site" evidence="10">
    <location>
        <position position="52"/>
    </location>
    <ligand>
        <name>ATP</name>
        <dbReference type="ChEBI" id="CHEBI:30616"/>
    </ligand>
</feature>
<reference evidence="15 16" key="1">
    <citation type="submission" date="2018-11" db="EMBL/GenBank/DDBJ databases">
        <title>Genome sequence of Apiotrichum porosum DSM 27194.</title>
        <authorList>
            <person name="Aliyu H."/>
            <person name="Gorte O."/>
            <person name="Ochsenreither K."/>
        </authorList>
    </citation>
    <scope>NUCLEOTIDE SEQUENCE [LARGE SCALE GENOMIC DNA]</scope>
    <source>
        <strain evidence="15 16">DSM 27194</strain>
    </source>
</reference>
<evidence type="ECO:0000256" key="3">
    <source>
        <dbReference type="ARBA" id="ARBA00012411"/>
    </source>
</evidence>
<dbReference type="SUPFAM" id="SSF56112">
    <property type="entry name" value="Protein kinase-like (PK-like)"/>
    <property type="match status" value="1"/>
</dbReference>
<keyword evidence="16" id="KW-1185">Reference proteome</keyword>
<dbReference type="AlphaFoldDB" id="A0A427XT87"/>
<evidence type="ECO:0000313" key="16">
    <source>
        <dbReference type="Proteomes" id="UP000279236"/>
    </source>
</evidence>
<dbReference type="GO" id="GO:0004707">
    <property type="term" value="F:MAP kinase activity"/>
    <property type="evidence" value="ECO:0007669"/>
    <property type="project" value="UniProtKB-EC"/>
</dbReference>
<dbReference type="Proteomes" id="UP000279236">
    <property type="component" value="Unassembled WGS sequence"/>
</dbReference>
<evidence type="ECO:0000256" key="4">
    <source>
        <dbReference type="ARBA" id="ARBA00022527"/>
    </source>
</evidence>
<comment type="cofactor">
    <cofactor evidence="1 12">
        <name>Mg(2+)</name>
        <dbReference type="ChEBI" id="CHEBI:18420"/>
    </cofactor>
</comment>